<protein>
    <submittedName>
        <fullName evidence="2">Uncharacterized protein</fullName>
    </submittedName>
</protein>
<evidence type="ECO:0000256" key="1">
    <source>
        <dbReference type="SAM" id="SignalP"/>
    </source>
</evidence>
<accession>A0A1Y5IAN0</accession>
<proteinExistence type="predicted"/>
<gene>
    <name evidence="2" type="ORF">BE221DRAFT_77044</name>
</gene>
<dbReference type="EMBL" id="KZ155790">
    <property type="protein sequence ID" value="OUS45274.1"/>
    <property type="molecule type" value="Genomic_DNA"/>
</dbReference>
<reference evidence="2" key="1">
    <citation type="submission" date="2017-04" db="EMBL/GenBank/DDBJ databases">
        <title>Population genomics of picophytoplankton unveils novel chromosome hypervariability.</title>
        <authorList>
            <consortium name="DOE Joint Genome Institute"/>
            <person name="Blanc-Mathieu R."/>
            <person name="Krasovec M."/>
            <person name="Hebrard M."/>
            <person name="Yau S."/>
            <person name="Desgranges E."/>
            <person name="Martin J."/>
            <person name="Schackwitz W."/>
            <person name="Kuo A."/>
            <person name="Salin G."/>
            <person name="Donnadieu C."/>
            <person name="Desdevises Y."/>
            <person name="Sanchez-Ferandin S."/>
            <person name="Moreau H."/>
            <person name="Rivals E."/>
            <person name="Grigoriev I.V."/>
            <person name="Grimsley N."/>
            <person name="Eyre-Walker A."/>
            <person name="Piganeau G."/>
        </authorList>
    </citation>
    <scope>NUCLEOTIDE SEQUENCE [LARGE SCALE GENOMIC DNA]</scope>
    <source>
        <strain evidence="2">RCC 1115</strain>
    </source>
</reference>
<sequence>MTTVVLVLAALASTALAGEYACTAACVGGAGGSTGCGAGYVLSNACGSSDSTYEGCTSAKCDEKCATATGAKQTFGDFTCYNTSNVMKTTAADATQQSVAMNCEPAGSHAMPGSSMFMAGATHTACDAKSAAGRATTLVVALLASFALMM</sequence>
<feature type="signal peptide" evidence="1">
    <location>
        <begin position="1"/>
        <end position="17"/>
    </location>
</feature>
<evidence type="ECO:0000313" key="2">
    <source>
        <dbReference type="EMBL" id="OUS45274.1"/>
    </source>
</evidence>
<name>A0A1Y5IAN0_OSTTA</name>
<dbReference type="Proteomes" id="UP000195557">
    <property type="component" value="Unassembled WGS sequence"/>
</dbReference>
<feature type="chain" id="PRO_5012712143" evidence="1">
    <location>
        <begin position="18"/>
        <end position="150"/>
    </location>
</feature>
<organism evidence="2">
    <name type="scientific">Ostreococcus tauri</name>
    <name type="common">Marine green alga</name>
    <dbReference type="NCBI Taxonomy" id="70448"/>
    <lineage>
        <taxon>Eukaryota</taxon>
        <taxon>Viridiplantae</taxon>
        <taxon>Chlorophyta</taxon>
        <taxon>Mamiellophyceae</taxon>
        <taxon>Mamiellales</taxon>
        <taxon>Bathycoccaceae</taxon>
        <taxon>Ostreococcus</taxon>
    </lineage>
</organism>
<keyword evidence="1" id="KW-0732">Signal</keyword>
<dbReference type="AlphaFoldDB" id="A0A1Y5IAN0"/>